<evidence type="ECO:0000256" key="5">
    <source>
        <dbReference type="ARBA" id="ARBA00022632"/>
    </source>
</evidence>
<dbReference type="EMBL" id="MH777358">
    <property type="protein sequence ID" value="AYA94580.1"/>
    <property type="molecule type" value="Genomic_DNA"/>
</dbReference>
<dbReference type="GO" id="GO:0052150">
    <property type="term" value="P:symbiont-mediated perturbation of host apoptosis"/>
    <property type="evidence" value="ECO:0007669"/>
    <property type="project" value="UniProtKB-KW"/>
</dbReference>
<dbReference type="GO" id="GO:0039648">
    <property type="term" value="P:symbiont-mediated perturbation of host ubiquitin-like protein modification"/>
    <property type="evidence" value="ECO:0007669"/>
    <property type="project" value="UniProtKB-UniRule"/>
</dbReference>
<dbReference type="GO" id="GO:0030430">
    <property type="term" value="C:host cell cytoplasm"/>
    <property type="evidence" value="ECO:0007669"/>
    <property type="project" value="UniProtKB-SubCell"/>
</dbReference>
<keyword evidence="3 16" id="KW-1048">Host nucleus</keyword>
<feature type="zinc finger region" evidence="16">
    <location>
        <begin position="116"/>
        <end position="152"/>
    </location>
</feature>
<keyword evidence="10 16" id="KW-0238">DNA-binding</keyword>
<keyword evidence="14 16" id="KW-0899">Viral immunoevasion</keyword>
<dbReference type="InterPro" id="IPR038575">
    <property type="entry name" value="E6_sf"/>
</dbReference>
<dbReference type="Pfam" id="PF00518">
    <property type="entry name" value="E6"/>
    <property type="match status" value="1"/>
</dbReference>
<comment type="similarity">
    <text evidence="1 16 17">Belongs to the papillomaviridae E6 protein family.</text>
</comment>
<dbReference type="SUPFAM" id="SSF161229">
    <property type="entry name" value="E6 C-terminal domain-like"/>
    <property type="match status" value="2"/>
</dbReference>
<reference evidence="18" key="1">
    <citation type="journal article" date="2018" name="Nat. Med.">
        <title>Expanded skin virome in DOCK8-deficient patients.</title>
        <authorList>
            <consortium name="NISC Comparative Sequencing Program"/>
            <person name="Tirosh O."/>
            <person name="Conlan S."/>
            <person name="Deming C."/>
            <person name="Lee-Lin S.Q."/>
            <person name="Huang X."/>
            <person name="Su H.C."/>
            <person name="Freeman A.F."/>
            <person name="Segre J.A."/>
            <person name="Kong H.H."/>
        </authorList>
    </citation>
    <scope>NUCLEOTIDE SEQUENCE</scope>
    <source>
        <strain evidence="18">HPV-mSK_219</strain>
    </source>
</reference>
<keyword evidence="8 16" id="KW-0862">Zinc</keyword>
<keyword evidence="15 16" id="KW-1119">Modulation of host cell apoptosis by virus</keyword>
<gene>
    <name evidence="16" type="primary">E6</name>
</gene>
<evidence type="ECO:0000313" key="18">
    <source>
        <dbReference type="EMBL" id="AYA94580.1"/>
    </source>
</evidence>
<dbReference type="HAMAP" id="MF_04006">
    <property type="entry name" value="HPV_E6"/>
    <property type="match status" value="1"/>
</dbReference>
<evidence type="ECO:0000256" key="12">
    <source>
        <dbReference type="ARBA" id="ARBA00023163"/>
    </source>
</evidence>
<sequence>MDGQTLQDKAEDVTKEETPELPMTIKELAELLDIPLEDCLLPCNFCGKFLDLLEVLDFEKKRLTLLWKDYSVAACCRCCCVATATFEFNEYYEQTVLGRDIELATGRSIFEIDVRCQSCLALLDIIEKLDGCGRGRPFHKVRGGWKGVCRLCKHLYNDR</sequence>
<keyword evidence="12 16" id="KW-0804">Transcription</keyword>
<keyword evidence="2 16" id="KW-0244">Early protein</keyword>
<evidence type="ECO:0000256" key="11">
    <source>
        <dbReference type="ARBA" id="ARBA00023159"/>
    </source>
</evidence>
<accession>A0A385PKL0</accession>
<evidence type="ECO:0000256" key="4">
    <source>
        <dbReference type="ARBA" id="ARBA00022581"/>
    </source>
</evidence>
<dbReference type="GO" id="GO:0008270">
    <property type="term" value="F:zinc ion binding"/>
    <property type="evidence" value="ECO:0007669"/>
    <property type="project" value="UniProtKB-KW"/>
</dbReference>
<dbReference type="GO" id="GO:0006355">
    <property type="term" value="P:regulation of DNA-templated transcription"/>
    <property type="evidence" value="ECO:0007669"/>
    <property type="project" value="UniProtKB-UniRule"/>
</dbReference>
<evidence type="ECO:0000256" key="16">
    <source>
        <dbReference type="HAMAP-Rule" id="MF_04006"/>
    </source>
</evidence>
<comment type="caution">
    <text evidence="16">Lacks conserved residue(s) required for the propagation of feature annotation.</text>
</comment>
<keyword evidence="4 16" id="KW-0945">Host-virus interaction</keyword>
<feature type="zinc finger region" evidence="16">
    <location>
        <begin position="43"/>
        <end position="79"/>
    </location>
</feature>
<evidence type="ECO:0000256" key="1">
    <source>
        <dbReference type="ARBA" id="ARBA00006346"/>
    </source>
</evidence>
<comment type="function">
    <text evidence="16">Plays a major role in the induction and maintenance of cellular transformation. E6 associates with host UBE3A/E6-AP ubiquitin-protein ligase and modulates its activity. Protects host keratinocytes from apoptosis by mediating the degradation of host BAK1. May also inhibit host immune response.</text>
</comment>
<organism evidence="18">
    <name type="scientific">Human papillomavirus</name>
    <dbReference type="NCBI Taxonomy" id="10566"/>
    <lineage>
        <taxon>Viruses</taxon>
        <taxon>Monodnaviria</taxon>
        <taxon>Shotokuvirae</taxon>
        <taxon>Cossaviricota</taxon>
        <taxon>Papovaviricetes</taxon>
        <taxon>Zurhausenvirales</taxon>
        <taxon>Papillomaviridae</taxon>
    </lineage>
</organism>
<evidence type="ECO:0000256" key="10">
    <source>
        <dbReference type="ARBA" id="ARBA00023125"/>
    </source>
</evidence>
<keyword evidence="11 16" id="KW-0010">Activator</keyword>
<evidence type="ECO:0000256" key="9">
    <source>
        <dbReference type="ARBA" id="ARBA00023015"/>
    </source>
</evidence>
<dbReference type="InterPro" id="IPR001334">
    <property type="entry name" value="E6"/>
</dbReference>
<dbReference type="GO" id="GO:0003677">
    <property type="term" value="F:DNA binding"/>
    <property type="evidence" value="ECO:0007669"/>
    <property type="project" value="UniProtKB-UniRule"/>
</dbReference>
<keyword evidence="6 16" id="KW-0479">Metal-binding</keyword>
<dbReference type="GO" id="GO:0039502">
    <property type="term" value="P:symbiont-mediated suppression of host type I interferon-mediated signaling pathway"/>
    <property type="evidence" value="ECO:0007669"/>
    <property type="project" value="UniProtKB-UniRule"/>
</dbReference>
<evidence type="ECO:0000256" key="17">
    <source>
        <dbReference type="RuleBase" id="RU363123"/>
    </source>
</evidence>
<evidence type="ECO:0000256" key="13">
    <source>
        <dbReference type="ARBA" id="ARBA00023200"/>
    </source>
</evidence>
<dbReference type="Gene3D" id="3.30.240.40">
    <property type="entry name" value="E6 early regulatory protein"/>
    <property type="match status" value="2"/>
</dbReference>
<dbReference type="GO" id="GO:0006351">
    <property type="term" value="P:DNA-templated transcription"/>
    <property type="evidence" value="ECO:0007669"/>
    <property type="project" value="UniProtKB-UniRule"/>
</dbReference>
<evidence type="ECO:0000256" key="7">
    <source>
        <dbReference type="ARBA" id="ARBA00022771"/>
    </source>
</evidence>
<evidence type="ECO:0000256" key="15">
    <source>
        <dbReference type="ARBA" id="ARBA00023323"/>
    </source>
</evidence>
<proteinExistence type="inferred from homology"/>
<evidence type="ECO:0000256" key="3">
    <source>
        <dbReference type="ARBA" id="ARBA00022562"/>
    </source>
</evidence>
<dbReference type="GO" id="GO:0052170">
    <property type="term" value="P:symbiont-mediated suppression of host innate immune response"/>
    <property type="evidence" value="ECO:0007669"/>
    <property type="project" value="UniProtKB-KW"/>
</dbReference>
<keyword evidence="5 16" id="KW-1090">Inhibition of host innate immune response by virus</keyword>
<comment type="subcellular location">
    <subcellularLocation>
        <location evidence="16 17">Host cytoplasm</location>
    </subcellularLocation>
    <subcellularLocation>
        <location evidence="16 17">Host nucleus</location>
    </subcellularLocation>
</comment>
<keyword evidence="13 16" id="KW-1035">Host cytoplasm</keyword>
<keyword evidence="7 16" id="KW-0863">Zinc-finger</keyword>
<comment type="subunit">
    <text evidence="16">Forms homodimers. Interacts with ubiquitin-protein ligase UBE3A/E6-AP; this interaction stimulates UBE3A ubiquitin activity. Interacts with host BAK1.</text>
</comment>
<evidence type="ECO:0000256" key="6">
    <source>
        <dbReference type="ARBA" id="ARBA00022723"/>
    </source>
</evidence>
<keyword evidence="9 16" id="KW-0805">Transcription regulation</keyword>
<evidence type="ECO:0000256" key="14">
    <source>
        <dbReference type="ARBA" id="ARBA00023280"/>
    </source>
</evidence>
<protein>
    <recommendedName>
        <fullName evidence="16 17">Protein E6</fullName>
    </recommendedName>
</protein>
<evidence type="ECO:0000256" key="8">
    <source>
        <dbReference type="ARBA" id="ARBA00022833"/>
    </source>
</evidence>
<evidence type="ECO:0000256" key="2">
    <source>
        <dbReference type="ARBA" id="ARBA00022518"/>
    </source>
</evidence>
<name>A0A385PKL0_9PAPI</name>
<dbReference type="GO" id="GO:0042025">
    <property type="term" value="C:host cell nucleus"/>
    <property type="evidence" value="ECO:0007669"/>
    <property type="project" value="UniProtKB-SubCell"/>
</dbReference>